<dbReference type="EMBL" id="CAJFCJ010000007">
    <property type="protein sequence ID" value="CAD5116905.1"/>
    <property type="molecule type" value="Genomic_DNA"/>
</dbReference>
<feature type="compositionally biased region" description="Basic and acidic residues" evidence="1">
    <location>
        <begin position="211"/>
        <end position="266"/>
    </location>
</feature>
<feature type="region of interest" description="Disordered" evidence="1">
    <location>
        <begin position="133"/>
        <end position="266"/>
    </location>
</feature>
<organism evidence="2 3">
    <name type="scientific">Dimorphilus gyrociliatus</name>
    <dbReference type="NCBI Taxonomy" id="2664684"/>
    <lineage>
        <taxon>Eukaryota</taxon>
        <taxon>Metazoa</taxon>
        <taxon>Spiralia</taxon>
        <taxon>Lophotrochozoa</taxon>
        <taxon>Annelida</taxon>
        <taxon>Polychaeta</taxon>
        <taxon>Polychaeta incertae sedis</taxon>
        <taxon>Dinophilidae</taxon>
        <taxon>Dimorphilus</taxon>
    </lineage>
</organism>
<evidence type="ECO:0000313" key="2">
    <source>
        <dbReference type="EMBL" id="CAD5116905.1"/>
    </source>
</evidence>
<name>A0A7I8VMD6_9ANNE</name>
<feature type="compositionally biased region" description="Low complexity" evidence="1">
    <location>
        <begin position="36"/>
        <end position="47"/>
    </location>
</feature>
<dbReference type="AlphaFoldDB" id="A0A7I8VMD6"/>
<evidence type="ECO:0000313" key="3">
    <source>
        <dbReference type="Proteomes" id="UP000549394"/>
    </source>
</evidence>
<gene>
    <name evidence="2" type="ORF">DGYR_LOCUS5487</name>
</gene>
<feature type="compositionally biased region" description="Basic and acidic residues" evidence="1">
    <location>
        <begin position="143"/>
        <end position="162"/>
    </location>
</feature>
<feature type="compositionally biased region" description="Basic and acidic residues" evidence="1">
    <location>
        <begin position="749"/>
        <end position="773"/>
    </location>
</feature>
<comment type="caution">
    <text evidence="2">The sequence shown here is derived from an EMBL/GenBank/DDBJ whole genome shotgun (WGS) entry which is preliminary data.</text>
</comment>
<feature type="compositionally biased region" description="Polar residues" evidence="1">
    <location>
        <begin position="176"/>
        <end position="185"/>
    </location>
</feature>
<dbReference type="Proteomes" id="UP000549394">
    <property type="component" value="Unassembled WGS sequence"/>
</dbReference>
<evidence type="ECO:0000256" key="1">
    <source>
        <dbReference type="SAM" id="MobiDB-lite"/>
    </source>
</evidence>
<feature type="compositionally biased region" description="Basic and acidic residues" evidence="1">
    <location>
        <begin position="597"/>
        <end position="615"/>
    </location>
</feature>
<feature type="region of interest" description="Disordered" evidence="1">
    <location>
        <begin position="68"/>
        <end position="108"/>
    </location>
</feature>
<accession>A0A7I8VMD6</accession>
<feature type="compositionally biased region" description="Polar residues" evidence="1">
    <location>
        <begin position="97"/>
        <end position="108"/>
    </location>
</feature>
<proteinExistence type="predicted"/>
<feature type="compositionally biased region" description="Basic and acidic residues" evidence="1">
    <location>
        <begin position="642"/>
        <end position="721"/>
    </location>
</feature>
<protein>
    <submittedName>
        <fullName evidence="2">DgyrCDS5748</fullName>
    </submittedName>
</protein>
<feature type="region of interest" description="Disordered" evidence="1">
    <location>
        <begin position="580"/>
        <end position="776"/>
    </location>
</feature>
<reference evidence="2 3" key="1">
    <citation type="submission" date="2020-08" db="EMBL/GenBank/DDBJ databases">
        <authorList>
            <person name="Hejnol A."/>
        </authorList>
    </citation>
    <scope>NUCLEOTIDE SEQUENCE [LARGE SCALE GENOMIC DNA]</scope>
</reference>
<feature type="compositionally biased region" description="Basic and acidic residues" evidence="1">
    <location>
        <begin position="68"/>
        <end position="93"/>
    </location>
</feature>
<sequence length="972" mass="112820">MPEDNFKHHKGLLLLCKAAEVIRLKEKNEWNKTKSKNFGSNSSVSSSSDDESMEDVDFSVKVSIVEHSLENEQLEEGKTLPSKPNDHEEKVELEATEGTTEIALTSDSAMEMGHDEIERSEEVKEELSLELVNEGEEVTQSESLEKEFKNHSDTDDLNKKLSENSSQSDVIVKNLPENSAANTQAFCGKVDIESQQNENERQEEVNMIENRNNEEGVEEEKREPEKENDNKDEKPNTNENFDKSTHQTEDNMEGNKKQETDDNNDHLTEMEDDTMLLETNRKIEEHTVSNEIENNLKCNSQEILESSKSDESYNTNNENIIIHELGVNITQEEQTEQRKLDFESIEILPSRIEEEMETETTNELQNVSAQNDQDESKCRLESSIENEEFSNTMNSNNNEVTSKNIKMSCCLEKVKDPLPEDPREICIMESEKKEDIGIISDMEEKMEEINESRICETAAEEQAGHIENDAGDVLSEEQELDVEKVSEVEEMKKCEGKISTDSKMNSELQSETEVVNEMEAADKVELSKESEMKNVEEISVETLREPEINIETIPQMEIVTEQNVELPKEQERNNKEVLIAKFDQGKNEAAPSNNQLGKREAGSEVKHSFKKEQRSNELPQQKKKANEKLVNLTVKEPPLLELGKRVKIEMEETDKIVEIEMKDVERSREPLKKRKQSEPKENVKRVGERRARRRDTTKSKAESQRTRKQDSKTKEKKKPQEKAQVVLATCEKEKEVIVERQKPEKRKSRAEGKKKTSRGKSENAKSKLKKETSQSHTTSEEYDIEFIIDEMEKVKQKVSSGRASWEEVLSYRMFDRRPWKMDEIYCHLRYDLDIHSENTVFLEKVRISLQQALKKWKYSNQVVDNVLIYYEECLSAQLLSVDEIIYLLKRRKPVVYDRRRFLFQREMFIVRSCLENITSTDKNVIEQNRDICYYFLYVQASRFLSTLVRRTQTVVEAFLKFSSMVKTPSCVR</sequence>
<keyword evidence="3" id="KW-1185">Reference proteome</keyword>
<feature type="region of interest" description="Disordered" evidence="1">
    <location>
        <begin position="30"/>
        <end position="55"/>
    </location>
</feature>
<feature type="compositionally biased region" description="Basic and acidic residues" evidence="1">
    <location>
        <begin position="730"/>
        <end position="742"/>
    </location>
</feature>